<name>A0ABV8RKM4_9SPHN</name>
<gene>
    <name evidence="1" type="ORF">ACFO0A_01945</name>
</gene>
<organism evidence="1 2">
    <name type="scientific">Novosphingobium tardum</name>
    <dbReference type="NCBI Taxonomy" id="1538021"/>
    <lineage>
        <taxon>Bacteria</taxon>
        <taxon>Pseudomonadati</taxon>
        <taxon>Pseudomonadota</taxon>
        <taxon>Alphaproteobacteria</taxon>
        <taxon>Sphingomonadales</taxon>
        <taxon>Sphingomonadaceae</taxon>
        <taxon>Novosphingobium</taxon>
    </lineage>
</organism>
<evidence type="ECO:0000313" key="1">
    <source>
        <dbReference type="EMBL" id="MFC4293814.1"/>
    </source>
</evidence>
<comment type="caution">
    <text evidence="1">The sequence shown here is derived from an EMBL/GenBank/DDBJ whole genome shotgun (WGS) entry which is preliminary data.</text>
</comment>
<reference evidence="2" key="1">
    <citation type="journal article" date="2019" name="Int. J. Syst. Evol. Microbiol.">
        <title>The Global Catalogue of Microorganisms (GCM) 10K type strain sequencing project: providing services to taxonomists for standard genome sequencing and annotation.</title>
        <authorList>
            <consortium name="The Broad Institute Genomics Platform"/>
            <consortium name="The Broad Institute Genome Sequencing Center for Infectious Disease"/>
            <person name="Wu L."/>
            <person name="Ma J."/>
        </authorList>
    </citation>
    <scope>NUCLEOTIDE SEQUENCE [LARGE SCALE GENOMIC DNA]</scope>
    <source>
        <strain evidence="2">CGMCC 1.12989</strain>
    </source>
</reference>
<evidence type="ECO:0000313" key="2">
    <source>
        <dbReference type="Proteomes" id="UP001595828"/>
    </source>
</evidence>
<dbReference type="Proteomes" id="UP001595828">
    <property type="component" value="Unassembled WGS sequence"/>
</dbReference>
<sequence>MVFLERADSCRLDPLPPAERIARLQDDHYTAMLFEQAGGLSRRERFLQLAGVAGRMPMASFSRPFEPTRFKEGVRFIAAHIGQQDRS</sequence>
<accession>A0ABV8RKM4</accession>
<dbReference type="RefSeq" id="WP_379537296.1">
    <property type="nucleotide sequence ID" value="NZ_JBHSDR010000003.1"/>
</dbReference>
<proteinExistence type="predicted"/>
<dbReference type="EMBL" id="JBHSDR010000003">
    <property type="protein sequence ID" value="MFC4293814.1"/>
    <property type="molecule type" value="Genomic_DNA"/>
</dbReference>
<protein>
    <submittedName>
        <fullName evidence="1">Uncharacterized protein</fullName>
    </submittedName>
</protein>
<keyword evidence="2" id="KW-1185">Reference proteome</keyword>